<reference evidence="1" key="1">
    <citation type="submission" date="2020-08" db="EMBL/GenBank/DDBJ databases">
        <title>Genome public.</title>
        <authorList>
            <person name="Liu C."/>
            <person name="Sun Q."/>
        </authorList>
    </citation>
    <scope>NUCLEOTIDE SEQUENCE</scope>
    <source>
        <strain evidence="1">NSJ-33</strain>
    </source>
</reference>
<evidence type="ECO:0008006" key="3">
    <source>
        <dbReference type="Google" id="ProtNLM"/>
    </source>
</evidence>
<comment type="caution">
    <text evidence="1">The sequence shown here is derived from an EMBL/GenBank/DDBJ whole genome shotgun (WGS) entry which is preliminary data.</text>
</comment>
<dbReference type="EMBL" id="JACRSV010000001">
    <property type="protein sequence ID" value="MBC8559257.1"/>
    <property type="molecule type" value="Genomic_DNA"/>
</dbReference>
<dbReference type="RefSeq" id="WP_249294160.1">
    <property type="nucleotide sequence ID" value="NZ_JACRSV010000001.1"/>
</dbReference>
<accession>A0A926E1H6</accession>
<proteinExistence type="predicted"/>
<evidence type="ECO:0000313" key="1">
    <source>
        <dbReference type="EMBL" id="MBC8559257.1"/>
    </source>
</evidence>
<name>A0A926E1H6_9FIRM</name>
<dbReference type="Proteomes" id="UP000610760">
    <property type="component" value="Unassembled WGS sequence"/>
</dbReference>
<organism evidence="1 2">
    <name type="scientific">Fumia xinanensis</name>
    <dbReference type="NCBI Taxonomy" id="2763659"/>
    <lineage>
        <taxon>Bacteria</taxon>
        <taxon>Bacillati</taxon>
        <taxon>Bacillota</taxon>
        <taxon>Clostridia</taxon>
        <taxon>Eubacteriales</taxon>
        <taxon>Oscillospiraceae</taxon>
        <taxon>Fumia</taxon>
    </lineage>
</organism>
<gene>
    <name evidence="1" type="ORF">H8710_04145</name>
</gene>
<sequence>MEPILYTVKRIDGDYAVLIDEKGEENRVAMALLPVEIDEGSRILCEYFVYTLVE</sequence>
<protein>
    <recommendedName>
        <fullName evidence="3">DUF3006 domain-containing protein</fullName>
    </recommendedName>
</protein>
<evidence type="ECO:0000313" key="2">
    <source>
        <dbReference type="Proteomes" id="UP000610760"/>
    </source>
</evidence>
<keyword evidence="2" id="KW-1185">Reference proteome</keyword>
<dbReference type="AlphaFoldDB" id="A0A926E1H6"/>